<dbReference type="Proteomes" id="UP001362999">
    <property type="component" value="Unassembled WGS sequence"/>
</dbReference>
<protein>
    <recommendedName>
        <fullName evidence="3">F-box domain-containing protein</fullName>
    </recommendedName>
</protein>
<reference evidence="1 2" key="1">
    <citation type="journal article" date="2024" name="J Genomics">
        <title>Draft genome sequencing and assembly of Favolaschia claudopus CIRM-BRFM 2984 isolated from oak limbs.</title>
        <authorList>
            <person name="Navarro D."/>
            <person name="Drula E."/>
            <person name="Chaduli D."/>
            <person name="Cazenave R."/>
            <person name="Ahrendt S."/>
            <person name="Wang J."/>
            <person name="Lipzen A."/>
            <person name="Daum C."/>
            <person name="Barry K."/>
            <person name="Grigoriev I.V."/>
            <person name="Favel A."/>
            <person name="Rosso M.N."/>
            <person name="Martin F."/>
        </authorList>
    </citation>
    <scope>NUCLEOTIDE SEQUENCE [LARGE SCALE GENOMIC DNA]</scope>
    <source>
        <strain evidence="1 2">CIRM-BRFM 2984</strain>
    </source>
</reference>
<proteinExistence type="predicted"/>
<dbReference type="InterPro" id="IPR032675">
    <property type="entry name" value="LRR_dom_sf"/>
</dbReference>
<keyword evidence="2" id="KW-1185">Reference proteome</keyword>
<sequence>MTTTLSTLPQEILLQIPSHLLGAPLPCTDHRVLPLTYLARPTALLALSHTSRRLRAIFLPAFYEHLEICASRKVADGFVYKGVHHADGYGFAVWSRELALDFAREVVARMRVLRRGEVAGFVRTITLVLSEFEIPALIQGLSLLPNLTTIQIIYAPSTFIQPALTKALETHTFPTVRTLVLHLTAYAMITACPNVENLTVHARWTRIPEKDREELVQYAPRLKTFRCLPLDAHLVEDVIALLPNLSEIPPIWTSGLNSDTLNLLRRMKNLSRIDLVIDHPNPTQSHTDLEELLLPENTNTTMKELIATAKEILPDFGSVRVFGQARNSPSRPLGSGRMVFWSFF</sequence>
<evidence type="ECO:0000313" key="1">
    <source>
        <dbReference type="EMBL" id="KAK6995999.1"/>
    </source>
</evidence>
<dbReference type="AlphaFoldDB" id="A0AAV9ZXM9"/>
<name>A0AAV9ZXM9_9AGAR</name>
<dbReference type="Gene3D" id="3.80.10.10">
    <property type="entry name" value="Ribonuclease Inhibitor"/>
    <property type="match status" value="1"/>
</dbReference>
<evidence type="ECO:0008006" key="3">
    <source>
        <dbReference type="Google" id="ProtNLM"/>
    </source>
</evidence>
<evidence type="ECO:0000313" key="2">
    <source>
        <dbReference type="Proteomes" id="UP001362999"/>
    </source>
</evidence>
<accession>A0AAV9ZXM9</accession>
<organism evidence="1 2">
    <name type="scientific">Favolaschia claudopus</name>
    <dbReference type="NCBI Taxonomy" id="2862362"/>
    <lineage>
        <taxon>Eukaryota</taxon>
        <taxon>Fungi</taxon>
        <taxon>Dikarya</taxon>
        <taxon>Basidiomycota</taxon>
        <taxon>Agaricomycotina</taxon>
        <taxon>Agaricomycetes</taxon>
        <taxon>Agaricomycetidae</taxon>
        <taxon>Agaricales</taxon>
        <taxon>Marasmiineae</taxon>
        <taxon>Mycenaceae</taxon>
        <taxon>Favolaschia</taxon>
    </lineage>
</organism>
<dbReference type="EMBL" id="JAWWNJ010000100">
    <property type="protein sequence ID" value="KAK6995999.1"/>
    <property type="molecule type" value="Genomic_DNA"/>
</dbReference>
<comment type="caution">
    <text evidence="1">The sequence shown here is derived from an EMBL/GenBank/DDBJ whole genome shotgun (WGS) entry which is preliminary data.</text>
</comment>
<gene>
    <name evidence="1" type="ORF">R3P38DRAFT_3222996</name>
</gene>